<proteinExistence type="predicted"/>
<dbReference type="KEGG" id="tpla:ElP_28540"/>
<gene>
    <name evidence="1" type="ORF">ElP_28540</name>
</gene>
<evidence type="ECO:0000313" key="1">
    <source>
        <dbReference type="EMBL" id="QDV34957.1"/>
    </source>
</evidence>
<sequence length="123" mass="14352">MGLDMYLTGEKYFHGVKRKRGDKKGERYDLGYWRKHPNLHGFIVKEFAGGEDECQPIYLDKERMERIIAAVEAEQLPHTTGFFFGASDGSEKEEDLAIFREAIAWLEEEEEGVWRSVVYQASW</sequence>
<keyword evidence="2" id="KW-1185">Reference proteome</keyword>
<organism evidence="1 2">
    <name type="scientific">Tautonia plasticadhaerens</name>
    <dbReference type="NCBI Taxonomy" id="2527974"/>
    <lineage>
        <taxon>Bacteria</taxon>
        <taxon>Pseudomonadati</taxon>
        <taxon>Planctomycetota</taxon>
        <taxon>Planctomycetia</taxon>
        <taxon>Isosphaerales</taxon>
        <taxon>Isosphaeraceae</taxon>
        <taxon>Tautonia</taxon>
    </lineage>
</organism>
<reference evidence="1 2" key="1">
    <citation type="submission" date="2019-02" db="EMBL/GenBank/DDBJ databases">
        <title>Deep-cultivation of Planctomycetes and their phenomic and genomic characterization uncovers novel biology.</title>
        <authorList>
            <person name="Wiegand S."/>
            <person name="Jogler M."/>
            <person name="Boedeker C."/>
            <person name="Pinto D."/>
            <person name="Vollmers J."/>
            <person name="Rivas-Marin E."/>
            <person name="Kohn T."/>
            <person name="Peeters S.H."/>
            <person name="Heuer A."/>
            <person name="Rast P."/>
            <person name="Oberbeckmann S."/>
            <person name="Bunk B."/>
            <person name="Jeske O."/>
            <person name="Meyerdierks A."/>
            <person name="Storesund J.E."/>
            <person name="Kallscheuer N."/>
            <person name="Luecker S."/>
            <person name="Lage O.M."/>
            <person name="Pohl T."/>
            <person name="Merkel B.J."/>
            <person name="Hornburger P."/>
            <person name="Mueller R.-W."/>
            <person name="Bruemmer F."/>
            <person name="Labrenz M."/>
            <person name="Spormann A.M."/>
            <person name="Op den Camp H."/>
            <person name="Overmann J."/>
            <person name="Amann R."/>
            <person name="Jetten M.S.M."/>
            <person name="Mascher T."/>
            <person name="Medema M.H."/>
            <person name="Devos D.P."/>
            <person name="Kaster A.-K."/>
            <person name="Ovreas L."/>
            <person name="Rohde M."/>
            <person name="Galperin M.Y."/>
            <person name="Jogler C."/>
        </authorList>
    </citation>
    <scope>NUCLEOTIDE SEQUENCE [LARGE SCALE GENOMIC DNA]</scope>
    <source>
        <strain evidence="1 2">ElP</strain>
    </source>
</reference>
<dbReference type="AlphaFoldDB" id="A0A518H2B6"/>
<accession>A0A518H2B6</accession>
<evidence type="ECO:0000313" key="2">
    <source>
        <dbReference type="Proteomes" id="UP000317835"/>
    </source>
</evidence>
<name>A0A518H2B6_9BACT</name>
<dbReference type="EMBL" id="CP036426">
    <property type="protein sequence ID" value="QDV34957.1"/>
    <property type="molecule type" value="Genomic_DNA"/>
</dbReference>
<dbReference type="Proteomes" id="UP000317835">
    <property type="component" value="Chromosome"/>
</dbReference>
<protein>
    <submittedName>
        <fullName evidence="1">Uncharacterized protein</fullName>
    </submittedName>
</protein>